<gene>
    <name evidence="2" type="ORF">Pma05_46660</name>
</gene>
<reference evidence="2 3" key="1">
    <citation type="submission" date="2021-01" db="EMBL/GenBank/DDBJ databases">
        <title>Whole genome shotgun sequence of Plantactinospora mayteni NBRC 109088.</title>
        <authorList>
            <person name="Komaki H."/>
            <person name="Tamura T."/>
        </authorList>
    </citation>
    <scope>NUCLEOTIDE SEQUENCE [LARGE SCALE GENOMIC DNA]</scope>
    <source>
        <strain evidence="2 3">NBRC 109088</strain>
    </source>
</reference>
<feature type="compositionally biased region" description="Pro residues" evidence="1">
    <location>
        <begin position="106"/>
        <end position="123"/>
    </location>
</feature>
<sequence>MIGAIMSELRRALAALPIRTLVGVRQEIQTSYLRWHRTTRGSARQEPLDALTEMRLARRLVDEAIQRLRAAGEGIETYASRIDGRPAQPLPAQTDHRSASSSSHPPADPPGFDPVPYLPPAAPPRTRGGTYTKTRGNYVRGNRVEELVSGEHDDYSTQVDQHARRLGLVESGEGLRTAGDVELRFAMRMHEEKIDSATILLNRAPCKGRLGCDSLLSRFLPPRATLTVYWPDPETTYRYKTYRGVE</sequence>
<keyword evidence="3" id="KW-1185">Reference proteome</keyword>
<comment type="caution">
    <text evidence="2">The sequence shown here is derived from an EMBL/GenBank/DDBJ whole genome shotgun (WGS) entry which is preliminary data.</text>
</comment>
<evidence type="ECO:0000256" key="1">
    <source>
        <dbReference type="SAM" id="MobiDB-lite"/>
    </source>
</evidence>
<dbReference type="InterPro" id="IPR032724">
    <property type="entry name" value="SCP1.201-like"/>
</dbReference>
<dbReference type="Proteomes" id="UP000621500">
    <property type="component" value="Unassembled WGS sequence"/>
</dbReference>
<dbReference type="Pfam" id="PF14428">
    <property type="entry name" value="DddA-like"/>
    <property type="match status" value="1"/>
</dbReference>
<protein>
    <recommendedName>
        <fullName evidence="4">SCP1.201-like deaminase</fullName>
    </recommendedName>
</protein>
<evidence type="ECO:0000313" key="2">
    <source>
        <dbReference type="EMBL" id="GIG98093.1"/>
    </source>
</evidence>
<dbReference type="RefSeq" id="WP_203859565.1">
    <property type="nucleotide sequence ID" value="NZ_BAAAZQ010000010.1"/>
</dbReference>
<dbReference type="EMBL" id="BONX01000032">
    <property type="protein sequence ID" value="GIG98093.1"/>
    <property type="molecule type" value="Genomic_DNA"/>
</dbReference>
<feature type="region of interest" description="Disordered" evidence="1">
    <location>
        <begin position="79"/>
        <end position="136"/>
    </location>
</feature>
<proteinExistence type="predicted"/>
<evidence type="ECO:0000313" key="3">
    <source>
        <dbReference type="Proteomes" id="UP000621500"/>
    </source>
</evidence>
<accession>A0ABQ4ETV8</accession>
<feature type="compositionally biased region" description="Low complexity" evidence="1">
    <location>
        <begin position="124"/>
        <end position="136"/>
    </location>
</feature>
<evidence type="ECO:0008006" key="4">
    <source>
        <dbReference type="Google" id="ProtNLM"/>
    </source>
</evidence>
<organism evidence="2 3">
    <name type="scientific">Plantactinospora mayteni</name>
    <dbReference type="NCBI Taxonomy" id="566021"/>
    <lineage>
        <taxon>Bacteria</taxon>
        <taxon>Bacillati</taxon>
        <taxon>Actinomycetota</taxon>
        <taxon>Actinomycetes</taxon>
        <taxon>Micromonosporales</taxon>
        <taxon>Micromonosporaceae</taxon>
        <taxon>Plantactinospora</taxon>
    </lineage>
</organism>
<name>A0ABQ4ETV8_9ACTN</name>